<feature type="region of interest" description="Disordered" evidence="1">
    <location>
        <begin position="1"/>
        <end position="54"/>
    </location>
</feature>
<reference evidence="2" key="1">
    <citation type="submission" date="2014-05" db="EMBL/GenBank/DDBJ databases">
        <authorList>
            <person name="Chronopoulou M."/>
        </authorList>
    </citation>
    <scope>NUCLEOTIDE SEQUENCE</scope>
    <source>
        <tissue evidence="2">Whole organism</tissue>
    </source>
</reference>
<organism evidence="2">
    <name type="scientific">Lepeophtheirus salmonis</name>
    <name type="common">Salmon louse</name>
    <name type="synonym">Caligus salmonis</name>
    <dbReference type="NCBI Taxonomy" id="72036"/>
    <lineage>
        <taxon>Eukaryota</taxon>
        <taxon>Metazoa</taxon>
        <taxon>Ecdysozoa</taxon>
        <taxon>Arthropoda</taxon>
        <taxon>Crustacea</taxon>
        <taxon>Multicrustacea</taxon>
        <taxon>Hexanauplia</taxon>
        <taxon>Copepoda</taxon>
        <taxon>Siphonostomatoida</taxon>
        <taxon>Caligidae</taxon>
        <taxon>Lepeophtheirus</taxon>
    </lineage>
</organism>
<sequence length="54" mass="5829">FRRRTSVLPSTKKGYPTPTGLASPTIPQQGGHVILIPSSSPMLRLDESDEVPIV</sequence>
<evidence type="ECO:0000256" key="1">
    <source>
        <dbReference type="SAM" id="MobiDB-lite"/>
    </source>
</evidence>
<feature type="non-terminal residue" evidence="2">
    <location>
        <position position="1"/>
    </location>
</feature>
<evidence type="ECO:0000313" key="2">
    <source>
        <dbReference type="EMBL" id="CDW44534.1"/>
    </source>
</evidence>
<name>A0A0K2V223_LEPSM</name>
<protein>
    <submittedName>
        <fullName evidence="2">Uncharacterized protein</fullName>
    </submittedName>
</protein>
<dbReference type="AlphaFoldDB" id="A0A0K2V223"/>
<proteinExistence type="predicted"/>
<accession>A0A0K2V223</accession>
<dbReference type="EMBL" id="HACA01027173">
    <property type="protein sequence ID" value="CDW44534.1"/>
    <property type="molecule type" value="Transcribed_RNA"/>
</dbReference>